<gene>
    <name evidence="2" type="ORF">E9998_13210</name>
</gene>
<accession>A0A4S8PC96</accession>
<dbReference type="RefSeq" id="WP_136530176.1">
    <property type="nucleotide sequence ID" value="NZ_STGX01000009.1"/>
</dbReference>
<evidence type="ECO:0000256" key="1">
    <source>
        <dbReference type="SAM" id="MobiDB-lite"/>
    </source>
</evidence>
<dbReference type="EMBL" id="STGX01000009">
    <property type="protein sequence ID" value="THV27943.1"/>
    <property type="molecule type" value="Genomic_DNA"/>
</dbReference>
<organism evidence="2 3">
    <name type="scientific">Glycomyces paridis</name>
    <dbReference type="NCBI Taxonomy" id="2126555"/>
    <lineage>
        <taxon>Bacteria</taxon>
        <taxon>Bacillati</taxon>
        <taxon>Actinomycetota</taxon>
        <taxon>Actinomycetes</taxon>
        <taxon>Glycomycetales</taxon>
        <taxon>Glycomycetaceae</taxon>
        <taxon>Glycomyces</taxon>
    </lineage>
</organism>
<dbReference type="OrthoDB" id="7584736at2"/>
<dbReference type="Gene3D" id="3.30.2220.20">
    <property type="entry name" value="Phage tail assembly chaperone gp13-like"/>
    <property type="match status" value="1"/>
</dbReference>
<keyword evidence="3" id="KW-1185">Reference proteome</keyword>
<evidence type="ECO:0000313" key="2">
    <source>
        <dbReference type="EMBL" id="THV27943.1"/>
    </source>
</evidence>
<reference evidence="2 3" key="1">
    <citation type="journal article" date="2018" name="Int. J. Syst. Evol. Microbiol.">
        <title>Glycomyces paridis sp. nov., isolated from the medicinal plant Paris polyphylla.</title>
        <authorList>
            <person name="Fang X.M."/>
            <person name="Bai J.L."/>
            <person name="Su J."/>
            <person name="Zhao L.L."/>
            <person name="Liu H.Y."/>
            <person name="Ma B.P."/>
            <person name="Zhang Y.Q."/>
            <person name="Yu L.Y."/>
        </authorList>
    </citation>
    <scope>NUCLEOTIDE SEQUENCE [LARGE SCALE GENOMIC DNA]</scope>
    <source>
        <strain evidence="2 3">CPCC 204357</strain>
    </source>
</reference>
<sequence>MSETHNSDALMTAEDIEAFDDIEYDDIPVPEWGGRKVRIRGLSGEDWAHLTGAALVATGRDVSIRVNIIAEQKIRVVAACLVGPDMEPLFTRDKIRVLGKKSAAAIERLYDKAQELSGQGEDAVEAAEGNSGAGPTGSTS</sequence>
<comment type="caution">
    <text evidence="2">The sequence shown here is derived from an EMBL/GenBank/DDBJ whole genome shotgun (WGS) entry which is preliminary data.</text>
</comment>
<dbReference type="AlphaFoldDB" id="A0A4S8PC96"/>
<dbReference type="InterPro" id="IPR038556">
    <property type="entry name" value="TAC_Gp13-like_sf"/>
</dbReference>
<feature type="compositionally biased region" description="Gly residues" evidence="1">
    <location>
        <begin position="131"/>
        <end position="140"/>
    </location>
</feature>
<dbReference type="Proteomes" id="UP000305792">
    <property type="component" value="Unassembled WGS sequence"/>
</dbReference>
<proteinExistence type="predicted"/>
<name>A0A4S8PC96_9ACTN</name>
<protein>
    <submittedName>
        <fullName evidence="2">Uncharacterized protein</fullName>
    </submittedName>
</protein>
<feature type="region of interest" description="Disordered" evidence="1">
    <location>
        <begin position="117"/>
        <end position="140"/>
    </location>
</feature>
<evidence type="ECO:0000313" key="3">
    <source>
        <dbReference type="Proteomes" id="UP000305792"/>
    </source>
</evidence>